<dbReference type="HOGENOM" id="CLU_2557749_0_0_1"/>
<keyword evidence="3" id="KW-1185">Reference proteome</keyword>
<organism evidence="2 3">
    <name type="scientific">Hapsidospora chrysogenum (strain ATCC 11550 / CBS 779.69 / DSM 880 / IAM 14645 / JCM 23072 / IMI 49137)</name>
    <name type="common">Acremonium chrysogenum</name>
    <dbReference type="NCBI Taxonomy" id="857340"/>
    <lineage>
        <taxon>Eukaryota</taxon>
        <taxon>Fungi</taxon>
        <taxon>Dikarya</taxon>
        <taxon>Ascomycota</taxon>
        <taxon>Pezizomycotina</taxon>
        <taxon>Sordariomycetes</taxon>
        <taxon>Hypocreomycetidae</taxon>
        <taxon>Hypocreales</taxon>
        <taxon>Bionectriaceae</taxon>
        <taxon>Hapsidospora</taxon>
    </lineage>
</organism>
<dbReference type="EMBL" id="JPKY01000107">
    <property type="protein sequence ID" value="KFH42023.1"/>
    <property type="molecule type" value="Genomic_DNA"/>
</dbReference>
<proteinExistence type="predicted"/>
<gene>
    <name evidence="2" type="ORF">ACRE_072560</name>
</gene>
<reference evidence="3" key="1">
    <citation type="journal article" date="2014" name="Genome Announc.">
        <title>Genome sequence and annotation of Acremonium chrysogenum, producer of the beta-lactam antibiotic cephalosporin C.</title>
        <authorList>
            <person name="Terfehr D."/>
            <person name="Dahlmann T.A."/>
            <person name="Specht T."/>
            <person name="Zadra I."/>
            <person name="Kuernsteiner H."/>
            <person name="Kueck U."/>
        </authorList>
    </citation>
    <scope>NUCLEOTIDE SEQUENCE [LARGE SCALE GENOMIC DNA]</scope>
    <source>
        <strain evidence="3">ATCC 11550 / CBS 779.69 / DSM 880 / IAM 14645 / JCM 23072 / IMI 49137</strain>
    </source>
</reference>
<evidence type="ECO:0000313" key="3">
    <source>
        <dbReference type="Proteomes" id="UP000029964"/>
    </source>
</evidence>
<feature type="region of interest" description="Disordered" evidence="1">
    <location>
        <begin position="63"/>
        <end position="82"/>
    </location>
</feature>
<evidence type="ECO:0000313" key="2">
    <source>
        <dbReference type="EMBL" id="KFH42023.1"/>
    </source>
</evidence>
<evidence type="ECO:0000256" key="1">
    <source>
        <dbReference type="SAM" id="MobiDB-lite"/>
    </source>
</evidence>
<dbReference type="AlphaFoldDB" id="A0A086SY41"/>
<protein>
    <submittedName>
        <fullName evidence="2">Uncharacterized protein</fullName>
    </submittedName>
</protein>
<accession>A0A086SY41</accession>
<name>A0A086SY41_HAPC1</name>
<feature type="region of interest" description="Disordered" evidence="1">
    <location>
        <begin position="13"/>
        <end position="33"/>
    </location>
</feature>
<dbReference type="Proteomes" id="UP000029964">
    <property type="component" value="Unassembled WGS sequence"/>
</dbReference>
<sequence>MIDLADPCVVVEPHGKGPSAGTKDLASNEAEAAEGQGQFFCETQVTDMSSLSGRLLVFRRTEKWATSNEKSRPPSVGSVRLN</sequence>
<comment type="caution">
    <text evidence="2">The sequence shown here is derived from an EMBL/GenBank/DDBJ whole genome shotgun (WGS) entry which is preliminary data.</text>
</comment>